<dbReference type="RefSeq" id="WP_119335412.1">
    <property type="nucleotide sequence ID" value="NZ_AP018558.1"/>
</dbReference>
<gene>
    <name evidence="2" type="ORF">HPTL_1436</name>
</gene>
<organism evidence="2 3">
    <name type="scientific">Hydrogenophilus thermoluteolus</name>
    <name type="common">Pseudomonas hydrogenothermophila</name>
    <dbReference type="NCBI Taxonomy" id="297"/>
    <lineage>
        <taxon>Bacteria</taxon>
        <taxon>Pseudomonadati</taxon>
        <taxon>Pseudomonadota</taxon>
        <taxon>Hydrogenophilia</taxon>
        <taxon>Hydrogenophilales</taxon>
        <taxon>Hydrogenophilaceae</taxon>
        <taxon>Hydrogenophilus</taxon>
    </lineage>
</organism>
<dbReference type="InterPro" id="IPR044922">
    <property type="entry name" value="DUF2063_N_sf"/>
</dbReference>
<accession>A0A2Z6DZD3</accession>
<evidence type="ECO:0000313" key="2">
    <source>
        <dbReference type="EMBL" id="BBD77698.1"/>
    </source>
</evidence>
<dbReference type="KEGG" id="htl:HPTL_1436"/>
<name>A0A2Z6DZD3_HYDTE</name>
<evidence type="ECO:0000313" key="3">
    <source>
        <dbReference type="Proteomes" id="UP000262004"/>
    </source>
</evidence>
<dbReference type="InterPro" id="IPR018640">
    <property type="entry name" value="DUF2063"/>
</dbReference>
<dbReference type="Pfam" id="PF09836">
    <property type="entry name" value="DUF2063"/>
    <property type="match status" value="1"/>
</dbReference>
<protein>
    <recommendedName>
        <fullName evidence="1">Putative DNA-binding domain-containing protein</fullName>
    </recommendedName>
</protein>
<proteinExistence type="predicted"/>
<dbReference type="OrthoDB" id="5290745at2"/>
<keyword evidence="3" id="KW-1185">Reference proteome</keyword>
<sequence length="271" mass="29327">MDAWTAALLDPTRPPPAGLKTWNGSDPLVRFNVYRNNVVVSLCEALADTFPVTQAILGQETFWAVARAYLDAGNLPDSPQLVRYGATFPAFLATLPFVDRFPYLPDLSALEYAYVQAFHAADAAVLDPTVLQHALTQPEQLPNVRFVFHPSVAVIASRHPIATLWHAYHETADAIAFSQTAASIEPRAEPTWVVRSEETVYVIPVTPADARCLAALHHGEPLGTAVERAAADEASAYDPAALFALLLRHGALTQLILPETPGSNPTTGEMP</sequence>
<dbReference type="Proteomes" id="UP000262004">
    <property type="component" value="Chromosome"/>
</dbReference>
<dbReference type="Gene3D" id="1.10.150.690">
    <property type="entry name" value="DUF2063"/>
    <property type="match status" value="1"/>
</dbReference>
<reference evidence="2 3" key="1">
    <citation type="submission" date="2018-04" db="EMBL/GenBank/DDBJ databases">
        <title>Complete genome sequence of Hydrogenophilus thermoluteolus TH-1.</title>
        <authorList>
            <person name="Arai H."/>
        </authorList>
    </citation>
    <scope>NUCLEOTIDE SEQUENCE [LARGE SCALE GENOMIC DNA]</scope>
    <source>
        <strain evidence="2 3">TH-1</strain>
    </source>
</reference>
<dbReference type="EMBL" id="AP018558">
    <property type="protein sequence ID" value="BBD77698.1"/>
    <property type="molecule type" value="Genomic_DNA"/>
</dbReference>
<dbReference type="AlphaFoldDB" id="A0A2Z6DZD3"/>
<feature type="domain" description="Putative DNA-binding" evidence="1">
    <location>
        <begin position="5"/>
        <end position="92"/>
    </location>
</feature>
<evidence type="ECO:0000259" key="1">
    <source>
        <dbReference type="Pfam" id="PF09836"/>
    </source>
</evidence>